<dbReference type="EMBL" id="GG692429">
    <property type="protein sequence ID" value="EER39305.1"/>
    <property type="molecule type" value="Genomic_DNA"/>
</dbReference>
<reference evidence="3" key="1">
    <citation type="submission" date="2009-05" db="EMBL/GenBank/DDBJ databases">
        <title>The genome sequence of Ajellomyces capsulatus strain H143.</title>
        <authorList>
            <person name="Champion M."/>
            <person name="Cuomo C.A."/>
            <person name="Ma L.-J."/>
            <person name="Henn M.R."/>
            <person name="Sil A."/>
            <person name="Goldman B."/>
            <person name="Young S.K."/>
            <person name="Kodira C.D."/>
            <person name="Zeng Q."/>
            <person name="Koehrsen M."/>
            <person name="Alvarado L."/>
            <person name="Berlin A.M."/>
            <person name="Borenstein D."/>
            <person name="Chen Z."/>
            <person name="Engels R."/>
            <person name="Freedman E."/>
            <person name="Gellesch M."/>
            <person name="Goldberg J."/>
            <person name="Griggs A."/>
            <person name="Gujja S."/>
            <person name="Heiman D.I."/>
            <person name="Hepburn T.A."/>
            <person name="Howarth C."/>
            <person name="Jen D."/>
            <person name="Larson L."/>
            <person name="Lewis B."/>
            <person name="Mehta T."/>
            <person name="Park D."/>
            <person name="Pearson M."/>
            <person name="Roberts A."/>
            <person name="Saif S."/>
            <person name="Shea T.D."/>
            <person name="Shenoy N."/>
            <person name="Sisk P."/>
            <person name="Stolte C."/>
            <person name="Sykes S."/>
            <person name="Walk T."/>
            <person name="White J."/>
            <person name="Yandava C."/>
            <person name="Klein B."/>
            <person name="McEwen J.G."/>
            <person name="Puccia R."/>
            <person name="Goldman G.H."/>
            <person name="Felipe M.S."/>
            <person name="Nino-Vega G."/>
            <person name="San-Blas G."/>
            <person name="Taylor J.W."/>
            <person name="Mendoza L."/>
            <person name="Galagan J.E."/>
            <person name="Nusbaum C."/>
            <person name="Birren B.W."/>
        </authorList>
    </citation>
    <scope>NUCLEOTIDE SEQUENCE [LARGE SCALE GENOMIC DNA]</scope>
    <source>
        <strain evidence="3">H143</strain>
    </source>
</reference>
<name>C6HJM9_AJECH</name>
<accession>C6HJM9</accession>
<gene>
    <name evidence="2" type="ORF">HCDG_06410</name>
</gene>
<dbReference type="HOGENOM" id="CLU_1389850_0_0_1"/>
<feature type="compositionally biased region" description="Basic residues" evidence="1">
    <location>
        <begin position="1"/>
        <end position="11"/>
    </location>
</feature>
<dbReference type="VEuPathDB" id="FungiDB:HCDG_06410"/>
<dbReference type="Proteomes" id="UP000002624">
    <property type="component" value="Unassembled WGS sequence"/>
</dbReference>
<evidence type="ECO:0000313" key="3">
    <source>
        <dbReference type="Proteomes" id="UP000002624"/>
    </source>
</evidence>
<dbReference type="AlphaFoldDB" id="C6HJM9"/>
<evidence type="ECO:0000313" key="2">
    <source>
        <dbReference type="EMBL" id="EER39305.1"/>
    </source>
</evidence>
<organism evidence="2 3">
    <name type="scientific">Ajellomyces capsulatus (strain H143)</name>
    <name type="common">Darling's disease fungus</name>
    <name type="synonym">Histoplasma capsulatum</name>
    <dbReference type="NCBI Taxonomy" id="544712"/>
    <lineage>
        <taxon>Eukaryota</taxon>
        <taxon>Fungi</taxon>
        <taxon>Dikarya</taxon>
        <taxon>Ascomycota</taxon>
        <taxon>Pezizomycotina</taxon>
        <taxon>Eurotiomycetes</taxon>
        <taxon>Eurotiomycetidae</taxon>
        <taxon>Onygenales</taxon>
        <taxon>Ajellomycetaceae</taxon>
        <taxon>Histoplasma</taxon>
    </lineage>
</organism>
<protein>
    <submittedName>
        <fullName evidence="2">Uncharacterized protein</fullName>
    </submittedName>
</protein>
<sequence length="196" mass="21856">MARTYKNKVGKHFSSPRCHSPPCDTRTSKSSWPRPAHNLMDSAQFESNPGFDCTRICTGPRLVDMQCSLSSRGTMSRFESTPDPLKVPSWAVLQARISFHMLKRSPLAMILPANIIAVLSSLCDYLEELGAGNTRLEVDPPKCALKLYVCMYKFSVPEKRGQRPRSRSLPEGMGTCYAGEISMYMEGEKQDPDGNS</sequence>
<evidence type="ECO:0000256" key="1">
    <source>
        <dbReference type="SAM" id="MobiDB-lite"/>
    </source>
</evidence>
<feature type="region of interest" description="Disordered" evidence="1">
    <location>
        <begin position="1"/>
        <end position="34"/>
    </location>
</feature>
<proteinExistence type="predicted"/>